<evidence type="ECO:0000313" key="4">
    <source>
        <dbReference type="EMBL" id="OAP63603.1"/>
    </source>
</evidence>
<dbReference type="Gene3D" id="1.25.40.20">
    <property type="entry name" value="Ankyrin repeat-containing domain"/>
    <property type="match status" value="3"/>
</dbReference>
<dbReference type="PROSITE" id="PS50088">
    <property type="entry name" value="ANK_REPEAT"/>
    <property type="match status" value="1"/>
</dbReference>
<dbReference type="InterPro" id="IPR002110">
    <property type="entry name" value="Ankyrin_rpt"/>
</dbReference>
<protein>
    <submittedName>
        <fullName evidence="4">Uncharacterized protein</fullName>
    </submittedName>
</protein>
<keyword evidence="5" id="KW-1185">Reference proteome</keyword>
<gene>
    <name evidence="4" type="ORF">AYL99_02830</name>
</gene>
<organism evidence="4 5">
    <name type="scientific">Fonsecaea erecta</name>
    <dbReference type="NCBI Taxonomy" id="1367422"/>
    <lineage>
        <taxon>Eukaryota</taxon>
        <taxon>Fungi</taxon>
        <taxon>Dikarya</taxon>
        <taxon>Ascomycota</taxon>
        <taxon>Pezizomycotina</taxon>
        <taxon>Eurotiomycetes</taxon>
        <taxon>Chaetothyriomycetidae</taxon>
        <taxon>Chaetothyriales</taxon>
        <taxon>Herpotrichiellaceae</taxon>
        <taxon>Fonsecaea</taxon>
    </lineage>
</organism>
<dbReference type="Pfam" id="PF12796">
    <property type="entry name" value="Ank_2"/>
    <property type="match status" value="1"/>
</dbReference>
<dbReference type="PANTHER" id="PTHR24134:SF9">
    <property type="entry name" value="ANKYRIN REPEAT AND SOCS BOX PROTEIN 8"/>
    <property type="match status" value="1"/>
</dbReference>
<dbReference type="PROSITE" id="PS50297">
    <property type="entry name" value="ANK_REP_REGION"/>
    <property type="match status" value="1"/>
</dbReference>
<evidence type="ECO:0000313" key="5">
    <source>
        <dbReference type="Proteomes" id="UP000078343"/>
    </source>
</evidence>
<evidence type="ECO:0000256" key="3">
    <source>
        <dbReference type="PROSITE-ProRule" id="PRU00023"/>
    </source>
</evidence>
<dbReference type="EMBL" id="LVYI01000002">
    <property type="protein sequence ID" value="OAP63603.1"/>
    <property type="molecule type" value="Genomic_DNA"/>
</dbReference>
<keyword evidence="1" id="KW-0677">Repeat</keyword>
<keyword evidence="2 3" id="KW-0040">ANK repeat</keyword>
<dbReference type="GeneID" id="30007000"/>
<evidence type="ECO:0000256" key="1">
    <source>
        <dbReference type="ARBA" id="ARBA00022737"/>
    </source>
</evidence>
<reference evidence="4 5" key="1">
    <citation type="submission" date="2016-04" db="EMBL/GenBank/DDBJ databases">
        <title>Draft genome of Fonsecaea erecta CBS 125763.</title>
        <authorList>
            <person name="Weiss V.A."/>
            <person name="Vicente V.A."/>
            <person name="Raittz R.T."/>
            <person name="Moreno L.F."/>
            <person name="De Souza E.M."/>
            <person name="Pedrosa F.O."/>
            <person name="Steffens M.B."/>
            <person name="Faoro H."/>
            <person name="Tadra-Sfeir M.Z."/>
            <person name="Najafzadeh M.J."/>
            <person name="Felipe M.S."/>
            <person name="Teixeira M."/>
            <person name="Sun J."/>
            <person name="Xi L."/>
            <person name="Gomes R."/>
            <person name="De Azevedo C.M."/>
            <person name="Salgado C.G."/>
            <person name="Da Silva M.B."/>
            <person name="Nascimento M.F."/>
            <person name="Queiroz-Telles F."/>
            <person name="Attili D.S."/>
            <person name="Gorbushina A."/>
        </authorList>
    </citation>
    <scope>NUCLEOTIDE SEQUENCE [LARGE SCALE GENOMIC DNA]</scope>
    <source>
        <strain evidence="4 5">CBS 125763</strain>
    </source>
</reference>
<evidence type="ECO:0000256" key="2">
    <source>
        <dbReference type="ARBA" id="ARBA00023043"/>
    </source>
</evidence>
<comment type="caution">
    <text evidence="4">The sequence shown here is derived from an EMBL/GenBank/DDBJ whole genome shotgun (WGS) entry which is preliminary data.</text>
</comment>
<accession>A0A178ZWG0</accession>
<name>A0A178ZWG0_9EURO</name>
<sequence length="241" mass="26724">MRLLFDLFREDYRGPLTNAVEAHDFDQVELLLKSDTGNDKQSDDDRTLAMRTAVENDDIKMVDLLMGNGVKANVDDFITAVQQNNTSILELMLLDGYDINDLGGDDLPPPLTFAVDNLELVTWLLNHGADPNRESIYGWTPFSFAVANASREVIELMLERGASVKIVQLLLKDGAPVNTIQHIAHPFALCVFELTGNGTPLHLATSDRLIKLLLEHGADPQIKNTLGELPRLKLRPLKASL</sequence>
<feature type="repeat" description="ANK" evidence="3">
    <location>
        <begin position="137"/>
        <end position="169"/>
    </location>
</feature>
<dbReference type="Proteomes" id="UP000078343">
    <property type="component" value="Unassembled WGS sequence"/>
</dbReference>
<dbReference type="PANTHER" id="PTHR24134">
    <property type="entry name" value="ANKYRIN REPEAT-CONTAINING PROTEIN DDB_G0279043"/>
    <property type="match status" value="1"/>
</dbReference>
<proteinExistence type="predicted"/>
<dbReference type="Pfam" id="PF00023">
    <property type="entry name" value="Ank"/>
    <property type="match status" value="1"/>
</dbReference>
<dbReference type="STRING" id="1367422.A0A178ZWG0"/>
<dbReference type="InterPro" id="IPR036770">
    <property type="entry name" value="Ankyrin_rpt-contain_sf"/>
</dbReference>
<dbReference type="OrthoDB" id="426293at2759"/>
<dbReference type="SMART" id="SM00248">
    <property type="entry name" value="ANK"/>
    <property type="match status" value="5"/>
</dbReference>
<dbReference type="SUPFAM" id="SSF48403">
    <property type="entry name" value="Ankyrin repeat"/>
    <property type="match status" value="1"/>
</dbReference>
<dbReference type="AlphaFoldDB" id="A0A178ZWG0"/>
<dbReference type="RefSeq" id="XP_018696970.1">
    <property type="nucleotide sequence ID" value="XM_018834346.1"/>
</dbReference>